<dbReference type="GO" id="GO:0032259">
    <property type="term" value="P:methylation"/>
    <property type="evidence" value="ECO:0007669"/>
    <property type="project" value="UniProtKB-KW"/>
</dbReference>
<protein>
    <submittedName>
        <fullName evidence="2">Methyltransferase, FkbM family</fullName>
    </submittedName>
</protein>
<dbReference type="InterPro" id="IPR029063">
    <property type="entry name" value="SAM-dependent_MTases_sf"/>
</dbReference>
<sequence>MDRNTVGSALLPLIRRMPHWKLSLPCIYDRRITLTFYIDSEIGLWLGYNEPKVIDWWKSKDMKHSVIFDVGAHIGIYSLLAAANGARVVHAFEPDPKSASRIEIQSKENKLNTIQVNECVVGDRVGKVELHLSDNGRQHSLREKRGEGESKQVKSTTIDALEAEPDLVKVDVEGAADQVINGATKTIEQGRTTWLIELHNSRELEAVQTSFNEYQEKEIDERHIVLEPE</sequence>
<dbReference type="InterPro" id="IPR052514">
    <property type="entry name" value="SAM-dependent_MTase"/>
</dbReference>
<accession>A0A1H3P6B4</accession>
<dbReference type="RefSeq" id="WP_092735422.1">
    <property type="nucleotide sequence ID" value="NZ_FNPC01000020.1"/>
</dbReference>
<dbReference type="PANTHER" id="PTHR34203:SF15">
    <property type="entry name" value="SLL1173 PROTEIN"/>
    <property type="match status" value="1"/>
</dbReference>
<keyword evidence="3" id="KW-1185">Reference proteome</keyword>
<gene>
    <name evidence="2" type="ORF">SAMN05216564_1207</name>
</gene>
<evidence type="ECO:0000313" key="3">
    <source>
        <dbReference type="Proteomes" id="UP000199079"/>
    </source>
</evidence>
<dbReference type="GO" id="GO:0008168">
    <property type="term" value="F:methyltransferase activity"/>
    <property type="evidence" value="ECO:0007669"/>
    <property type="project" value="UniProtKB-KW"/>
</dbReference>
<proteinExistence type="predicted"/>
<keyword evidence="2" id="KW-0489">Methyltransferase</keyword>
<name>A0A1H3P6B4_9EURY</name>
<dbReference type="InterPro" id="IPR006342">
    <property type="entry name" value="FkbM_mtfrase"/>
</dbReference>
<dbReference type="OrthoDB" id="275825at2157"/>
<dbReference type="AlphaFoldDB" id="A0A1H3P6B4"/>
<keyword evidence="2" id="KW-0808">Transferase</keyword>
<reference evidence="3" key="1">
    <citation type="submission" date="2016-10" db="EMBL/GenBank/DDBJ databases">
        <authorList>
            <person name="Varghese N."/>
            <person name="Submissions S."/>
        </authorList>
    </citation>
    <scope>NUCLEOTIDE SEQUENCE [LARGE SCALE GENOMIC DNA]</scope>
    <source>
        <strain evidence="3">DC30,IBRC 10041,KCTC 4046</strain>
    </source>
</reference>
<dbReference type="Pfam" id="PF05050">
    <property type="entry name" value="Methyltransf_21"/>
    <property type="match status" value="1"/>
</dbReference>
<dbReference type="Gene3D" id="3.40.50.150">
    <property type="entry name" value="Vaccinia Virus protein VP39"/>
    <property type="match status" value="1"/>
</dbReference>
<organism evidence="2 3">
    <name type="scientific">Halopenitus persicus</name>
    <dbReference type="NCBI Taxonomy" id="1048396"/>
    <lineage>
        <taxon>Archaea</taxon>
        <taxon>Methanobacteriati</taxon>
        <taxon>Methanobacteriota</taxon>
        <taxon>Stenosarchaea group</taxon>
        <taxon>Halobacteria</taxon>
        <taxon>Halobacteriales</taxon>
        <taxon>Haloferacaceae</taxon>
        <taxon>Halopenitus</taxon>
    </lineage>
</organism>
<dbReference type="SUPFAM" id="SSF53335">
    <property type="entry name" value="S-adenosyl-L-methionine-dependent methyltransferases"/>
    <property type="match status" value="1"/>
</dbReference>
<dbReference type="PANTHER" id="PTHR34203">
    <property type="entry name" value="METHYLTRANSFERASE, FKBM FAMILY PROTEIN"/>
    <property type="match status" value="1"/>
</dbReference>
<dbReference type="Proteomes" id="UP000199079">
    <property type="component" value="Unassembled WGS sequence"/>
</dbReference>
<evidence type="ECO:0000259" key="1">
    <source>
        <dbReference type="Pfam" id="PF05050"/>
    </source>
</evidence>
<feature type="domain" description="Methyltransferase FkbM" evidence="1">
    <location>
        <begin position="69"/>
        <end position="203"/>
    </location>
</feature>
<dbReference type="NCBIfam" id="TIGR01444">
    <property type="entry name" value="fkbM_fam"/>
    <property type="match status" value="1"/>
</dbReference>
<dbReference type="EMBL" id="FNPC01000020">
    <property type="protein sequence ID" value="SDY96580.1"/>
    <property type="molecule type" value="Genomic_DNA"/>
</dbReference>
<evidence type="ECO:0000313" key="2">
    <source>
        <dbReference type="EMBL" id="SDY96580.1"/>
    </source>
</evidence>